<dbReference type="PROSITE" id="PS51194">
    <property type="entry name" value="HELICASE_CTER"/>
    <property type="match status" value="1"/>
</dbReference>
<dbReference type="EMBL" id="MZGS01000028">
    <property type="protein sequence ID" value="PWB85279.1"/>
    <property type="molecule type" value="Genomic_DNA"/>
</dbReference>
<dbReference type="CDD" id="cd18785">
    <property type="entry name" value="SF2_C"/>
    <property type="match status" value="1"/>
</dbReference>
<feature type="domain" description="Helicase C-terminal" evidence="1">
    <location>
        <begin position="740"/>
        <end position="918"/>
    </location>
</feature>
<reference evidence="2 3" key="1">
    <citation type="submission" date="2017-03" db="EMBL/GenBank/DDBJ databases">
        <title>Genome sequence of Methanobrevibacter thaueri.</title>
        <authorList>
            <person name="Poehlein A."/>
            <person name="Seedorf H."/>
            <person name="Daniel R."/>
        </authorList>
    </citation>
    <scope>NUCLEOTIDE SEQUENCE [LARGE SCALE GENOMIC DNA]</scope>
    <source>
        <strain evidence="2 3">DSM 11995</strain>
    </source>
</reference>
<protein>
    <recommendedName>
        <fullName evidence="1">Helicase C-terminal domain-containing protein</fullName>
    </recommendedName>
</protein>
<proteinExistence type="predicted"/>
<dbReference type="SUPFAM" id="SSF52540">
    <property type="entry name" value="P-loop containing nucleoside triphosphate hydrolases"/>
    <property type="match status" value="1"/>
</dbReference>
<sequence>MLQDYKNFADILASDVLSKLEGSHDDFFRFRSVNRPSRSIVIGSLADADIKNNRSKTSVKNNNMSIKFLLNQMVDSIEVTPSFCVFYRVFPTFEEQLSYVTELNDDNDKHVFAKVWKRKEFKGSPVSLNFLENNIELDLSKFIDEIYEDDLLFTATNKDEITCDSEDGYNDQLENFKGRGTYPNFEWKCKLYLNDSDLFEYDELLKLIEIGIVNLTEKGNFETFLFNCHLEINLKTNQLRPFHYSYEKNDQKKIYTNKLRTINCHAILDDENKINTIHYSRYEDPKKSPRTEKDGFKATFEKFISDECIESLEELYELMDNFNKNCEINLDNSDEFTNFQKSKENFLRGINCLKDNNNALKAFKLMNKSFLKNSNGKYSSWRLFQIVFIVSMIPEIVCKSSSREYCDLLHVMTGGGKSESYFGIVIFTIFYDRLIGKTFGVSAITKFPLRMLSIQQLQRISSLFIWAEKIRLDNKIKGYPFTVAYYVGNQDDSTFPKDNVEIIEQIRNNDEIPGKIISVCPICGEKVFLTVDEEKSLILHQCSGCERKFGLFYTDYEIFRVLPTFIVSTVDKLAAISFQERVKNIFGGKIDKCSEGHGFIVRNGECDIKGCNGENRPVNVGFNTGPSLIIQDEMHLVKEGFGTIDSHFETLYDAFSYECNGEHLKYVVMTATVNGAEKQVKELYNKKLRIFPPNLTDIGGEEFFFEYPKENDSPIINRQIIGLKPNNIDNNSAIILSLRYVSEFIKSVEEDMDFANKLGVDQDSLSKIVGSFKSMLSYHLKVSDVHNTRNFVGRNINDSNFDVYRIDSMTLTGADDLEDIKEVMQEIEDFKENDQKLQLTSATNIVSHGVDLDKWNLMFFQGIPRSTSEYIQALSRVGRKYHGLIFLWFYPNRVRDLSFYQNFNEYHKILPYKVEKVPIARWTKLGFKQTFTSIFNAAVINYLSNELEKSCFKLKDANKALKNDTNRQMVIEFIKKAYVVNNEDIGSDYFRENIEIEVDKRINHLKGYTGDEISLPYVLEDSPYTYFKTQTGMRGIQDSINVKRILPMCYR</sequence>
<keyword evidence="3" id="KW-1185">Reference proteome</keyword>
<dbReference type="InterPro" id="IPR001650">
    <property type="entry name" value="Helicase_C-like"/>
</dbReference>
<name>A0A315XJV8_9EURY</name>
<dbReference type="InterPro" id="IPR027417">
    <property type="entry name" value="P-loop_NTPase"/>
</dbReference>
<gene>
    <name evidence="2" type="ORF">MBBTH_18780</name>
</gene>
<evidence type="ECO:0000313" key="3">
    <source>
        <dbReference type="Proteomes" id="UP000251717"/>
    </source>
</evidence>
<dbReference type="Pfam" id="PF00271">
    <property type="entry name" value="Helicase_C"/>
    <property type="match status" value="1"/>
</dbReference>
<dbReference type="RefSeq" id="WP_116592768.1">
    <property type="nucleotide sequence ID" value="NZ_MZGS01000028.1"/>
</dbReference>
<dbReference type="Proteomes" id="UP000251717">
    <property type="component" value="Unassembled WGS sequence"/>
</dbReference>
<dbReference type="Gene3D" id="3.40.50.300">
    <property type="entry name" value="P-loop containing nucleotide triphosphate hydrolases"/>
    <property type="match status" value="1"/>
</dbReference>
<organism evidence="2 3">
    <name type="scientific">Methanobrevibacter thaueri</name>
    <dbReference type="NCBI Taxonomy" id="190975"/>
    <lineage>
        <taxon>Archaea</taxon>
        <taxon>Methanobacteriati</taxon>
        <taxon>Methanobacteriota</taxon>
        <taxon>Methanomada group</taxon>
        <taxon>Methanobacteria</taxon>
        <taxon>Methanobacteriales</taxon>
        <taxon>Methanobacteriaceae</taxon>
        <taxon>Methanobrevibacter</taxon>
    </lineage>
</organism>
<accession>A0A315XJV8</accession>
<evidence type="ECO:0000259" key="1">
    <source>
        <dbReference type="PROSITE" id="PS51194"/>
    </source>
</evidence>
<dbReference type="AlphaFoldDB" id="A0A315XJV8"/>
<evidence type="ECO:0000313" key="2">
    <source>
        <dbReference type="EMBL" id="PWB85279.1"/>
    </source>
</evidence>
<comment type="caution">
    <text evidence="2">The sequence shown here is derived from an EMBL/GenBank/DDBJ whole genome shotgun (WGS) entry which is preliminary data.</text>
</comment>